<evidence type="ECO:0000256" key="7">
    <source>
        <dbReference type="PROSITE-ProRule" id="PRU00339"/>
    </source>
</evidence>
<gene>
    <name evidence="9" type="ORF">BJ508DRAFT_419197</name>
</gene>
<dbReference type="GO" id="GO:0016567">
    <property type="term" value="P:protein ubiquitination"/>
    <property type="evidence" value="ECO:0007669"/>
    <property type="project" value="TreeGrafter"/>
</dbReference>
<dbReference type="InterPro" id="IPR019734">
    <property type="entry name" value="TPR_rpt"/>
</dbReference>
<dbReference type="GO" id="GO:0005680">
    <property type="term" value="C:anaphase-promoting complex"/>
    <property type="evidence" value="ECO:0007669"/>
    <property type="project" value="InterPro"/>
</dbReference>
<dbReference type="SUPFAM" id="SSF48452">
    <property type="entry name" value="TPR-like"/>
    <property type="match status" value="2"/>
</dbReference>
<dbReference type="Pfam" id="PF13432">
    <property type="entry name" value="TPR_16"/>
    <property type="match status" value="1"/>
</dbReference>
<dbReference type="Pfam" id="PF04049">
    <property type="entry name" value="ANAPC8"/>
    <property type="match status" value="1"/>
</dbReference>
<feature type="repeat" description="TPR" evidence="7">
    <location>
        <begin position="433"/>
        <end position="466"/>
    </location>
</feature>
<dbReference type="InterPro" id="IPR011990">
    <property type="entry name" value="TPR-like_helical_dom_sf"/>
</dbReference>
<dbReference type="PANTHER" id="PTHR12558">
    <property type="entry name" value="CELL DIVISION CYCLE 16,23,27"/>
    <property type="match status" value="1"/>
</dbReference>
<feature type="repeat" description="TPR" evidence="7">
    <location>
        <begin position="365"/>
        <end position="398"/>
    </location>
</feature>
<dbReference type="InterPro" id="IPR007192">
    <property type="entry name" value="APC8"/>
</dbReference>
<dbReference type="OrthoDB" id="10262026at2759"/>
<dbReference type="AlphaFoldDB" id="A0A3N4HFY6"/>
<keyword evidence="1" id="KW-0132">Cell division</keyword>
<evidence type="ECO:0000256" key="1">
    <source>
        <dbReference type="ARBA" id="ARBA00022618"/>
    </source>
</evidence>
<evidence type="ECO:0000259" key="8">
    <source>
        <dbReference type="Pfam" id="PF04049"/>
    </source>
</evidence>
<evidence type="ECO:0000313" key="9">
    <source>
        <dbReference type="EMBL" id="RPA73025.1"/>
    </source>
</evidence>
<evidence type="ECO:0000313" key="10">
    <source>
        <dbReference type="Proteomes" id="UP000275078"/>
    </source>
</evidence>
<feature type="repeat" description="TPR" evidence="7">
    <location>
        <begin position="331"/>
        <end position="364"/>
    </location>
</feature>
<reference evidence="9 10" key="1">
    <citation type="journal article" date="2018" name="Nat. Ecol. Evol.">
        <title>Pezizomycetes genomes reveal the molecular basis of ectomycorrhizal truffle lifestyle.</title>
        <authorList>
            <person name="Murat C."/>
            <person name="Payen T."/>
            <person name="Noel B."/>
            <person name="Kuo A."/>
            <person name="Morin E."/>
            <person name="Chen J."/>
            <person name="Kohler A."/>
            <person name="Krizsan K."/>
            <person name="Balestrini R."/>
            <person name="Da Silva C."/>
            <person name="Montanini B."/>
            <person name="Hainaut M."/>
            <person name="Levati E."/>
            <person name="Barry K.W."/>
            <person name="Belfiori B."/>
            <person name="Cichocki N."/>
            <person name="Clum A."/>
            <person name="Dockter R.B."/>
            <person name="Fauchery L."/>
            <person name="Guy J."/>
            <person name="Iotti M."/>
            <person name="Le Tacon F."/>
            <person name="Lindquist E.A."/>
            <person name="Lipzen A."/>
            <person name="Malagnac F."/>
            <person name="Mello A."/>
            <person name="Molinier V."/>
            <person name="Miyauchi S."/>
            <person name="Poulain J."/>
            <person name="Riccioni C."/>
            <person name="Rubini A."/>
            <person name="Sitrit Y."/>
            <person name="Splivallo R."/>
            <person name="Traeger S."/>
            <person name="Wang M."/>
            <person name="Zifcakova L."/>
            <person name="Wipf D."/>
            <person name="Zambonelli A."/>
            <person name="Paolocci F."/>
            <person name="Nowrousian M."/>
            <person name="Ottonello S."/>
            <person name="Baldrian P."/>
            <person name="Spatafora J.W."/>
            <person name="Henrissat B."/>
            <person name="Nagy L.G."/>
            <person name="Aury J.M."/>
            <person name="Wincker P."/>
            <person name="Grigoriev I.V."/>
            <person name="Bonfante P."/>
            <person name="Martin F.M."/>
        </authorList>
    </citation>
    <scope>NUCLEOTIDE SEQUENCE [LARGE SCALE GENOMIC DNA]</scope>
    <source>
        <strain evidence="9 10">RN42</strain>
    </source>
</reference>
<keyword evidence="3" id="KW-0498">Mitosis</keyword>
<proteinExistence type="predicted"/>
<dbReference type="Pfam" id="PF13181">
    <property type="entry name" value="TPR_8"/>
    <property type="match status" value="3"/>
</dbReference>
<evidence type="ECO:0000256" key="4">
    <source>
        <dbReference type="ARBA" id="ARBA00022786"/>
    </source>
</evidence>
<feature type="domain" description="Cdc23" evidence="8">
    <location>
        <begin position="9"/>
        <end position="270"/>
    </location>
</feature>
<evidence type="ECO:0000256" key="2">
    <source>
        <dbReference type="ARBA" id="ARBA00022737"/>
    </source>
</evidence>
<evidence type="ECO:0000256" key="5">
    <source>
        <dbReference type="ARBA" id="ARBA00022803"/>
    </source>
</evidence>
<keyword evidence="6" id="KW-0131">Cell cycle</keyword>
<keyword evidence="5 7" id="KW-0802">TPR repeat</keyword>
<feature type="repeat" description="TPR" evidence="7">
    <location>
        <begin position="399"/>
        <end position="432"/>
    </location>
</feature>
<keyword evidence="10" id="KW-1185">Reference proteome</keyword>
<protein>
    <submittedName>
        <fullName evidence="9">Anaphase-promoting complex subunit CDC23</fullName>
    </submittedName>
</protein>
<dbReference type="Gene3D" id="1.25.40.10">
    <property type="entry name" value="Tetratricopeptide repeat domain"/>
    <property type="match status" value="2"/>
</dbReference>
<dbReference type="GO" id="GO:0051301">
    <property type="term" value="P:cell division"/>
    <property type="evidence" value="ECO:0007669"/>
    <property type="project" value="UniProtKB-KW"/>
</dbReference>
<dbReference type="GO" id="GO:0031145">
    <property type="term" value="P:anaphase-promoting complex-dependent catabolic process"/>
    <property type="evidence" value="ECO:0007669"/>
    <property type="project" value="TreeGrafter"/>
</dbReference>
<sequence length="586" mass="68256">MAAKIDLTQIHTDLQVAVQNCSDRCLYHSAKWAAELLNALPPMDPPSKPPTAYPHRTTYHQFPVPNQRQQQLEFAELSKYLLAKTYFDVREYDRCSNVLGGCQSSKSRFLCLYSKYMAGEKRREEEMEFILSPQDGHATNNKEVLGILASLENIQREWEREGQDEDPWILYLYGVMLLKQKNEVEARRALCKSVNLYPYHWGAWLELATTLNSLEDMNSILPDLPSHILTNIFHLHTNQELYQFSEKVHAQLTEIEKYFPRSQFLKTQRALLHYHGREFDEAETIFDGIMKEDPHRLDALDHYSNILYVMERRPKLGFLAQLATQTDRFRPETCCVVGNYYSLKSEHEKAVTYFRRALTLDRNFLSAWTLMGHEYVEMKNTHAAIEAYRRAVDVNRKDYRAWYGLGLSYEFLEMQYYALFYFQRAASLRPYDPQMWQAMGNCFDKMNRPHEAIKAFKRALIGNSYSPSTPAPQQQQPALDPDVLFKIGMMYQQLNDTKEAAKYLELCVKEANAAELEPTINTSKARMWLARWEFSHGHYDKAELLANELVQDGIEIEEAKALVRDSRSRMAAMGSASRRSTMNPLE</sequence>
<dbReference type="SMART" id="SM00028">
    <property type="entry name" value="TPR"/>
    <property type="match status" value="6"/>
</dbReference>
<dbReference type="EMBL" id="ML119836">
    <property type="protein sequence ID" value="RPA73025.1"/>
    <property type="molecule type" value="Genomic_DNA"/>
</dbReference>
<accession>A0A3N4HFY6</accession>
<keyword evidence="2" id="KW-0677">Repeat</keyword>
<evidence type="ECO:0000256" key="3">
    <source>
        <dbReference type="ARBA" id="ARBA00022776"/>
    </source>
</evidence>
<organism evidence="9 10">
    <name type="scientific">Ascobolus immersus RN42</name>
    <dbReference type="NCBI Taxonomy" id="1160509"/>
    <lineage>
        <taxon>Eukaryota</taxon>
        <taxon>Fungi</taxon>
        <taxon>Dikarya</taxon>
        <taxon>Ascomycota</taxon>
        <taxon>Pezizomycotina</taxon>
        <taxon>Pezizomycetes</taxon>
        <taxon>Pezizales</taxon>
        <taxon>Ascobolaceae</taxon>
        <taxon>Ascobolus</taxon>
    </lineage>
</organism>
<dbReference type="PANTHER" id="PTHR12558:SF10">
    <property type="entry name" value="CELL DIVISION CYCLE PROTEIN 23 HOMOLOG"/>
    <property type="match status" value="1"/>
</dbReference>
<name>A0A3N4HFY6_ASCIM</name>
<dbReference type="GO" id="GO:0045842">
    <property type="term" value="P:positive regulation of mitotic metaphase/anaphase transition"/>
    <property type="evidence" value="ECO:0007669"/>
    <property type="project" value="TreeGrafter"/>
</dbReference>
<dbReference type="PROSITE" id="PS50005">
    <property type="entry name" value="TPR"/>
    <property type="match status" value="4"/>
</dbReference>
<dbReference type="STRING" id="1160509.A0A3N4HFY6"/>
<keyword evidence="4" id="KW-0833">Ubl conjugation pathway</keyword>
<dbReference type="Proteomes" id="UP000275078">
    <property type="component" value="Unassembled WGS sequence"/>
</dbReference>
<evidence type="ECO:0000256" key="6">
    <source>
        <dbReference type="ARBA" id="ARBA00023306"/>
    </source>
</evidence>